<dbReference type="PANTHER" id="PTHR24070">
    <property type="entry name" value="RAS, DI-RAS, AND RHEB FAMILY MEMBERS OF SMALL GTPASE SUPERFAMILY"/>
    <property type="match status" value="1"/>
</dbReference>
<protein>
    <submittedName>
        <fullName evidence="5">Ras subfamily protein</fullName>
    </submittedName>
</protein>
<accession>L8GHB6</accession>
<keyword evidence="1" id="KW-0547">Nucleotide-binding</keyword>
<proteinExistence type="predicted"/>
<keyword evidence="3" id="KW-0175">Coiled coil</keyword>
<name>L8GHB6_ACACF</name>
<dbReference type="EMBL" id="KB008148">
    <property type="protein sequence ID" value="ELR11576.1"/>
    <property type="molecule type" value="Genomic_DNA"/>
</dbReference>
<dbReference type="SUPFAM" id="SSF47769">
    <property type="entry name" value="SAM/Pointed domain"/>
    <property type="match status" value="1"/>
</dbReference>
<dbReference type="STRING" id="1257118.L8GHB6"/>
<dbReference type="GO" id="GO:0016020">
    <property type="term" value="C:membrane"/>
    <property type="evidence" value="ECO:0007669"/>
    <property type="project" value="InterPro"/>
</dbReference>
<evidence type="ECO:0000313" key="5">
    <source>
        <dbReference type="EMBL" id="ELR11576.1"/>
    </source>
</evidence>
<dbReference type="VEuPathDB" id="AmoebaDB:ACA1_258270"/>
<dbReference type="Proteomes" id="UP000011083">
    <property type="component" value="Unassembled WGS sequence"/>
</dbReference>
<dbReference type="OrthoDB" id="16030at2759"/>
<evidence type="ECO:0000313" key="6">
    <source>
        <dbReference type="Proteomes" id="UP000011083"/>
    </source>
</evidence>
<dbReference type="NCBIfam" id="TIGR00231">
    <property type="entry name" value="small_GTP"/>
    <property type="match status" value="1"/>
</dbReference>
<feature type="region of interest" description="Disordered" evidence="4">
    <location>
        <begin position="114"/>
        <end position="154"/>
    </location>
</feature>
<dbReference type="SUPFAM" id="SSF53300">
    <property type="entry name" value="vWA-like"/>
    <property type="match status" value="1"/>
</dbReference>
<dbReference type="Gene3D" id="3.40.50.300">
    <property type="entry name" value="P-loop containing nucleotide triphosphate hydrolases"/>
    <property type="match status" value="2"/>
</dbReference>
<dbReference type="SMART" id="SM00175">
    <property type="entry name" value="RAB"/>
    <property type="match status" value="1"/>
</dbReference>
<feature type="compositionally biased region" description="Low complexity" evidence="4">
    <location>
        <begin position="132"/>
        <end position="147"/>
    </location>
</feature>
<evidence type="ECO:0000256" key="4">
    <source>
        <dbReference type="SAM" id="MobiDB-lite"/>
    </source>
</evidence>
<dbReference type="SMART" id="SM00173">
    <property type="entry name" value="RAS"/>
    <property type="match status" value="1"/>
</dbReference>
<keyword evidence="2" id="KW-0342">GTP-binding</keyword>
<dbReference type="OMA" id="FQVQIKY"/>
<dbReference type="KEGG" id="acan:ACA1_258270"/>
<feature type="compositionally biased region" description="Basic and acidic residues" evidence="4">
    <location>
        <begin position="114"/>
        <end position="123"/>
    </location>
</feature>
<feature type="coiled-coil region" evidence="3">
    <location>
        <begin position="69"/>
        <end position="96"/>
    </location>
</feature>
<dbReference type="InterPro" id="IPR001806">
    <property type="entry name" value="Small_GTPase"/>
</dbReference>
<dbReference type="GO" id="GO:0003924">
    <property type="term" value="F:GTPase activity"/>
    <property type="evidence" value="ECO:0007669"/>
    <property type="project" value="InterPro"/>
</dbReference>
<dbReference type="InterPro" id="IPR013761">
    <property type="entry name" value="SAM/pointed_sf"/>
</dbReference>
<dbReference type="InterPro" id="IPR036465">
    <property type="entry name" value="vWFA_dom_sf"/>
</dbReference>
<dbReference type="Gene3D" id="1.10.150.50">
    <property type="entry name" value="Transcription Factor, Ets-1"/>
    <property type="match status" value="1"/>
</dbReference>
<dbReference type="RefSeq" id="XP_004333589.1">
    <property type="nucleotide sequence ID" value="XM_004333541.1"/>
</dbReference>
<dbReference type="Pfam" id="PF00071">
    <property type="entry name" value="Ras"/>
    <property type="match status" value="2"/>
</dbReference>
<sequence>MDVPVDPLKRWEALLDGIDLPADDVRTYTSLLVDNHFGLEDVEDFDHEVLKSMGVESAKHRLVLLKWCKAKAKSALEQEQKAINKKKKDKEKEKEKETTTIKLGISLKAKSKEPVVVAEEKEKSKRKRKGSAKPAKPKAQAQAQAQATNDEGGESGALAFGSELVYAGPEEMEDEDFQELDLDSSMASLARKNWETTDDGQTCMLDMLDTAGQEEYSCMRDQYMRVGQCFIVMYSITSRNSFDEARNIRDLILRIKDVDDVPIVLIGNKVDLEGDQREVGRNEGLEYARSCGMPFFESSAKTRVNVDEAVHELLRITPRTGVEYKLVVCGSGGVGKSAFTVQFISNHFVDCYDPTIEDSYRKQIVVSGLPVQNAAAAGRKTPKKSGFFGKVMDMFGGGSSSSSSSSSVTTAAKPPPAVRLIVFCMDISGSMCVSTEVPALQNEWKALRQGGGKSKEEKNKEINASFNAENSYQYMPRENRNASYISRLECMQAAVDTHLQRLKVQSPNKKVVLITFNNEVTIVGDGSSGGKVVTGDRLGEFDDLLKVGHDLDTKALRPIAESLDDVSQKVAQLQENGATALGPALLLAVAIASHSRRSEVVVCTDGLSNVGVGSLEGAEKERGAEFYTRVGGLAKKNDTTINVLSIEGSDCAMDCLSRCAEMTSGTVNIVNPLELVRQIRVISQNPVIATNVKTSLFAHRHVYLGWRALPTAEKTKKKAKKERKAVTPFFEYDVGNAMADTDLTFTYAIKEEMATELKAAPFQVQIHYTCKDGMQCMRVITATRRVTTKRDKTEAKADVAVLALASVQRAAREAQVGRFMEARMNLFASERLMKRAAHTDTQMEEHANFLGLTDQLDYELRQCLRRGKAKAREEDALEGLGDTTAKTLFKMRTSSKKEFLSGRRKKAVIDARRNDDATLRDMYYAKKF</sequence>
<dbReference type="SUPFAM" id="SSF52540">
    <property type="entry name" value="P-loop containing nucleoside triphosphate hydrolases"/>
    <property type="match status" value="2"/>
</dbReference>
<gene>
    <name evidence="5" type="ORF">ACA1_258270</name>
</gene>
<dbReference type="AlphaFoldDB" id="L8GHB6"/>
<dbReference type="InterPro" id="IPR005225">
    <property type="entry name" value="Small_GTP-bd"/>
</dbReference>
<dbReference type="GO" id="GO:0005525">
    <property type="term" value="F:GTP binding"/>
    <property type="evidence" value="ECO:0007669"/>
    <property type="project" value="UniProtKB-KW"/>
</dbReference>
<dbReference type="GeneID" id="14912075"/>
<keyword evidence="6" id="KW-1185">Reference proteome</keyword>
<dbReference type="GO" id="GO:0007165">
    <property type="term" value="P:signal transduction"/>
    <property type="evidence" value="ECO:0007669"/>
    <property type="project" value="InterPro"/>
</dbReference>
<dbReference type="InterPro" id="IPR020849">
    <property type="entry name" value="Small_GTPase_Ras-type"/>
</dbReference>
<dbReference type="Gene3D" id="3.40.50.410">
    <property type="entry name" value="von Willebrand factor, type A domain"/>
    <property type="match status" value="1"/>
</dbReference>
<dbReference type="PROSITE" id="PS51419">
    <property type="entry name" value="RAB"/>
    <property type="match status" value="1"/>
</dbReference>
<evidence type="ECO:0000256" key="3">
    <source>
        <dbReference type="SAM" id="Coils"/>
    </source>
</evidence>
<evidence type="ECO:0000256" key="1">
    <source>
        <dbReference type="ARBA" id="ARBA00022741"/>
    </source>
</evidence>
<dbReference type="InterPro" id="IPR027417">
    <property type="entry name" value="P-loop_NTPase"/>
</dbReference>
<reference evidence="5 6" key="1">
    <citation type="journal article" date="2013" name="Genome Biol.">
        <title>Genome of Acanthamoeba castellanii highlights extensive lateral gene transfer and early evolution of tyrosine kinase signaling.</title>
        <authorList>
            <person name="Clarke M."/>
            <person name="Lohan A.J."/>
            <person name="Liu B."/>
            <person name="Lagkouvardos I."/>
            <person name="Roy S."/>
            <person name="Zafar N."/>
            <person name="Bertelli C."/>
            <person name="Schilde C."/>
            <person name="Kianianmomeni A."/>
            <person name="Burglin T.R."/>
            <person name="Frech C."/>
            <person name="Turcotte B."/>
            <person name="Kopec K.O."/>
            <person name="Synnott J.M."/>
            <person name="Choo C."/>
            <person name="Paponov I."/>
            <person name="Finkler A."/>
            <person name="Soon Heng Tan C."/>
            <person name="Hutchins A.P."/>
            <person name="Weinmeier T."/>
            <person name="Rattei T."/>
            <person name="Chu J.S."/>
            <person name="Gimenez G."/>
            <person name="Irimia M."/>
            <person name="Rigden D.J."/>
            <person name="Fitzpatrick D.A."/>
            <person name="Lorenzo-Morales J."/>
            <person name="Bateman A."/>
            <person name="Chiu C.H."/>
            <person name="Tang P."/>
            <person name="Hegemann P."/>
            <person name="Fromm H."/>
            <person name="Raoult D."/>
            <person name="Greub G."/>
            <person name="Miranda-Saavedra D."/>
            <person name="Chen N."/>
            <person name="Nash P."/>
            <person name="Ginger M.L."/>
            <person name="Horn M."/>
            <person name="Schaap P."/>
            <person name="Caler L."/>
            <person name="Loftus B."/>
        </authorList>
    </citation>
    <scope>NUCLEOTIDE SEQUENCE [LARGE SCALE GENOMIC DNA]</scope>
    <source>
        <strain evidence="5 6">Neff</strain>
    </source>
</reference>
<dbReference type="SMART" id="SM00174">
    <property type="entry name" value="RHO"/>
    <property type="match status" value="1"/>
</dbReference>
<dbReference type="PRINTS" id="PR00449">
    <property type="entry name" value="RASTRNSFRMNG"/>
</dbReference>
<organism evidence="5 6">
    <name type="scientific">Acanthamoeba castellanii (strain ATCC 30010 / Neff)</name>
    <dbReference type="NCBI Taxonomy" id="1257118"/>
    <lineage>
        <taxon>Eukaryota</taxon>
        <taxon>Amoebozoa</taxon>
        <taxon>Discosea</taxon>
        <taxon>Longamoebia</taxon>
        <taxon>Centramoebida</taxon>
        <taxon>Acanthamoebidae</taxon>
        <taxon>Acanthamoeba</taxon>
    </lineage>
</organism>
<evidence type="ECO:0000256" key="2">
    <source>
        <dbReference type="ARBA" id="ARBA00023134"/>
    </source>
</evidence>
<dbReference type="PROSITE" id="PS51421">
    <property type="entry name" value="RAS"/>
    <property type="match status" value="1"/>
</dbReference>